<dbReference type="CDD" id="cd14744">
    <property type="entry name" value="PAAR_CT_2"/>
    <property type="match status" value="1"/>
</dbReference>
<keyword evidence="2" id="KW-1185">Reference proteome</keyword>
<organism evidence="1 2">
    <name type="scientific">Amantichitinum ursilacus</name>
    <dbReference type="NCBI Taxonomy" id="857265"/>
    <lineage>
        <taxon>Bacteria</taxon>
        <taxon>Pseudomonadati</taxon>
        <taxon>Pseudomonadota</taxon>
        <taxon>Betaproteobacteria</taxon>
        <taxon>Neisseriales</taxon>
        <taxon>Chitinibacteraceae</taxon>
        <taxon>Amantichitinum</taxon>
    </lineage>
</organism>
<sequence length="191" mass="20680">MIRNNIVQGDKTTSGGVVIGASLNFTNEGRILAGEGDTCTCPACHSIGRIVCVGPRHECIYDGRQDALEGDLVFCNCPKPHKLIASMNSMWHEMTSEQLIAQGYSSVHVDLDGANADMPIAPSNPPSGLRFLLIESISKTRLVRRPYVVTIDGVEKFGVSDIDGYACVEVDEGQMIDIRVLFQSPKGLIDV</sequence>
<dbReference type="EMBL" id="LAQT01000030">
    <property type="protein sequence ID" value="KPC50286.1"/>
    <property type="molecule type" value="Genomic_DNA"/>
</dbReference>
<evidence type="ECO:0000313" key="2">
    <source>
        <dbReference type="Proteomes" id="UP000037939"/>
    </source>
</evidence>
<dbReference type="Proteomes" id="UP000037939">
    <property type="component" value="Unassembled WGS sequence"/>
</dbReference>
<evidence type="ECO:0008006" key="3">
    <source>
        <dbReference type="Google" id="ProtNLM"/>
    </source>
</evidence>
<evidence type="ECO:0000313" key="1">
    <source>
        <dbReference type="EMBL" id="KPC50286.1"/>
    </source>
</evidence>
<proteinExistence type="predicted"/>
<name>A0A0N0XI51_9NEIS</name>
<dbReference type="RefSeq" id="WP_083459326.1">
    <property type="nucleotide sequence ID" value="NZ_LAQT01000030.1"/>
</dbReference>
<reference evidence="1 2" key="1">
    <citation type="submission" date="2015-07" db="EMBL/GenBank/DDBJ databases">
        <title>Draft genome sequence of the Amantichitinum ursilacus IGB-41, a new chitin-degrading bacterium.</title>
        <authorList>
            <person name="Kirstahler P."/>
            <person name="Guenther M."/>
            <person name="Grumaz C."/>
            <person name="Rupp S."/>
            <person name="Zibek S."/>
            <person name="Sohn K."/>
        </authorList>
    </citation>
    <scope>NUCLEOTIDE SEQUENCE [LARGE SCALE GENOMIC DNA]</scope>
    <source>
        <strain evidence="1 2">IGB-41</strain>
    </source>
</reference>
<dbReference type="Pfam" id="PF05488">
    <property type="entry name" value="PAAR_motif"/>
    <property type="match status" value="1"/>
</dbReference>
<comment type="caution">
    <text evidence="1">The sequence shown here is derived from an EMBL/GenBank/DDBJ whole genome shotgun (WGS) entry which is preliminary data.</text>
</comment>
<accession>A0A0N0XI51</accession>
<dbReference type="STRING" id="857265.WG78_17985"/>
<protein>
    <recommendedName>
        <fullName evidence="3">PAAR motif protein</fullName>
    </recommendedName>
</protein>
<dbReference type="OrthoDB" id="8594232at2"/>
<dbReference type="AlphaFoldDB" id="A0A0N0XI51"/>
<dbReference type="InterPro" id="IPR008727">
    <property type="entry name" value="PAAR_motif"/>
</dbReference>
<gene>
    <name evidence="1" type="ORF">WG78_17985</name>
</gene>